<keyword evidence="3" id="KW-0479">Metal-binding</keyword>
<evidence type="ECO:0000256" key="1">
    <source>
        <dbReference type="ARBA" id="ARBA00022475"/>
    </source>
</evidence>
<dbReference type="InterPro" id="IPR043461">
    <property type="entry name" value="LpxH-like"/>
</dbReference>
<dbReference type="Gene3D" id="3.60.21.10">
    <property type="match status" value="1"/>
</dbReference>
<proteinExistence type="predicted"/>
<dbReference type="RefSeq" id="WP_090020970.1">
    <property type="nucleotide sequence ID" value="NZ_FNCE01000009.1"/>
</dbReference>
<dbReference type="GO" id="GO:0016020">
    <property type="term" value="C:membrane"/>
    <property type="evidence" value="ECO:0007669"/>
    <property type="project" value="GOC"/>
</dbReference>
<evidence type="ECO:0000256" key="2">
    <source>
        <dbReference type="ARBA" id="ARBA00022519"/>
    </source>
</evidence>
<evidence type="ECO:0000259" key="6">
    <source>
        <dbReference type="Pfam" id="PF00149"/>
    </source>
</evidence>
<sequence>MASEIQRLHRYRAVWISDVHLGTRGCNAELLLDFLDTVDTERLYLVGDIVDGWRLKRSWYWPESHSAVMHAILRKARHGTRVIYVPGNHDEVARAYLDVALGSIEIRDPAVHTSADGRRFLVLHGDQFDGVVTCARWLALLGDWAYDTVLRTNIVFNAVRRRLGLGYWSLANFLKGRAKTAMQYICDFEAAVAEEGRRQKVDGVICGHIHHASLRQIDGITYANDGDWVESCTALVEHPDGQLAIVDWTVPQPAAQPDPGPEPERAAA</sequence>
<dbReference type="SUPFAM" id="SSF56300">
    <property type="entry name" value="Metallo-dependent phosphatases"/>
    <property type="match status" value="1"/>
</dbReference>
<feature type="domain" description="Calcineurin-like phosphoesterase" evidence="6">
    <location>
        <begin position="12"/>
        <end position="211"/>
    </location>
</feature>
<dbReference type="GO" id="GO:0009245">
    <property type="term" value="P:lipid A biosynthetic process"/>
    <property type="evidence" value="ECO:0007669"/>
    <property type="project" value="TreeGrafter"/>
</dbReference>
<accession>A0A1G7TFY0</accession>
<evidence type="ECO:0000256" key="3">
    <source>
        <dbReference type="ARBA" id="ARBA00022723"/>
    </source>
</evidence>
<protein>
    <submittedName>
        <fullName evidence="7">UDP-2,3-diacylglucosamine pyrophosphatase LpxH</fullName>
    </submittedName>
</protein>
<dbReference type="GO" id="GO:0008758">
    <property type="term" value="F:UDP-2,3-diacylglucosamine hydrolase activity"/>
    <property type="evidence" value="ECO:0007669"/>
    <property type="project" value="TreeGrafter"/>
</dbReference>
<dbReference type="PANTHER" id="PTHR34990:SF2">
    <property type="entry name" value="BLL8164 PROTEIN"/>
    <property type="match status" value="1"/>
</dbReference>
<name>A0A1G7TFY0_9PROT</name>
<evidence type="ECO:0000256" key="5">
    <source>
        <dbReference type="ARBA" id="ARBA00023211"/>
    </source>
</evidence>
<keyword evidence="4" id="KW-0472">Membrane</keyword>
<dbReference type="Proteomes" id="UP000199415">
    <property type="component" value="Unassembled WGS sequence"/>
</dbReference>
<dbReference type="PANTHER" id="PTHR34990">
    <property type="entry name" value="UDP-2,3-DIACYLGLUCOSAMINE HYDROLASE-RELATED"/>
    <property type="match status" value="1"/>
</dbReference>
<dbReference type="InterPro" id="IPR029052">
    <property type="entry name" value="Metallo-depent_PP-like"/>
</dbReference>
<keyword evidence="2" id="KW-0997">Cell inner membrane</keyword>
<evidence type="ECO:0000313" key="7">
    <source>
        <dbReference type="EMBL" id="SDG34135.1"/>
    </source>
</evidence>
<keyword evidence="5" id="KW-0464">Manganese</keyword>
<keyword evidence="8" id="KW-1185">Reference proteome</keyword>
<dbReference type="AlphaFoldDB" id="A0A1G7TFY0"/>
<organism evidence="7 8">
    <name type="scientific">Limimonas halophila</name>
    <dbReference type="NCBI Taxonomy" id="1082479"/>
    <lineage>
        <taxon>Bacteria</taxon>
        <taxon>Pseudomonadati</taxon>
        <taxon>Pseudomonadota</taxon>
        <taxon>Alphaproteobacteria</taxon>
        <taxon>Rhodospirillales</taxon>
        <taxon>Rhodovibrionaceae</taxon>
        <taxon>Limimonas</taxon>
    </lineage>
</organism>
<evidence type="ECO:0000313" key="8">
    <source>
        <dbReference type="Proteomes" id="UP000199415"/>
    </source>
</evidence>
<dbReference type="CDD" id="cd07398">
    <property type="entry name" value="MPP_YbbF-LpxH"/>
    <property type="match status" value="1"/>
</dbReference>
<dbReference type="STRING" id="1082479.SAMN05216241_10969"/>
<dbReference type="Pfam" id="PF00149">
    <property type="entry name" value="Metallophos"/>
    <property type="match status" value="1"/>
</dbReference>
<keyword evidence="1" id="KW-1003">Cell membrane</keyword>
<reference evidence="7 8" key="1">
    <citation type="submission" date="2016-10" db="EMBL/GenBank/DDBJ databases">
        <authorList>
            <person name="de Groot N.N."/>
        </authorList>
    </citation>
    <scope>NUCLEOTIDE SEQUENCE [LARGE SCALE GENOMIC DNA]</scope>
    <source>
        <strain evidence="7 8">DSM 25584</strain>
    </source>
</reference>
<dbReference type="OrthoDB" id="9802481at2"/>
<dbReference type="EMBL" id="FNCE01000009">
    <property type="protein sequence ID" value="SDG34135.1"/>
    <property type="molecule type" value="Genomic_DNA"/>
</dbReference>
<gene>
    <name evidence="7" type="ORF">SAMN05216241_10969</name>
</gene>
<evidence type="ECO:0000256" key="4">
    <source>
        <dbReference type="ARBA" id="ARBA00023136"/>
    </source>
</evidence>
<dbReference type="InterPro" id="IPR004843">
    <property type="entry name" value="Calcineurin-like_PHP"/>
</dbReference>
<dbReference type="GO" id="GO:0046872">
    <property type="term" value="F:metal ion binding"/>
    <property type="evidence" value="ECO:0007669"/>
    <property type="project" value="UniProtKB-KW"/>
</dbReference>